<feature type="compositionally biased region" description="Polar residues" evidence="6">
    <location>
        <begin position="519"/>
        <end position="529"/>
    </location>
</feature>
<dbReference type="Gene3D" id="1.10.555.10">
    <property type="entry name" value="Rho GTPase activation protein"/>
    <property type="match status" value="1"/>
</dbReference>
<dbReference type="GO" id="GO:0046872">
    <property type="term" value="F:metal ion binding"/>
    <property type="evidence" value="ECO:0007669"/>
    <property type="project" value="UniProtKB-KW"/>
</dbReference>
<dbReference type="GO" id="GO:0007165">
    <property type="term" value="P:signal transduction"/>
    <property type="evidence" value="ECO:0007669"/>
    <property type="project" value="InterPro"/>
</dbReference>
<feature type="region of interest" description="Disordered" evidence="6">
    <location>
        <begin position="270"/>
        <end position="491"/>
    </location>
</feature>
<feature type="compositionally biased region" description="Basic and acidic residues" evidence="6">
    <location>
        <begin position="584"/>
        <end position="595"/>
    </location>
</feature>
<dbReference type="PANTHER" id="PTHR23176:SF128">
    <property type="entry name" value="RHO GTPASE-ACTIVATING PROTEIN RGD1"/>
    <property type="match status" value="1"/>
</dbReference>
<feature type="region of interest" description="Disordered" evidence="6">
    <location>
        <begin position="140"/>
        <end position="166"/>
    </location>
</feature>
<dbReference type="FunFam" id="2.10.110.10:FF:000044">
    <property type="entry name" value="Rho GTPase activator Rga"/>
    <property type="match status" value="1"/>
</dbReference>
<dbReference type="SMART" id="SM00132">
    <property type="entry name" value="LIM"/>
    <property type="match status" value="2"/>
</dbReference>
<dbReference type="PROSITE" id="PS00478">
    <property type="entry name" value="LIM_DOMAIN_1"/>
    <property type="match status" value="1"/>
</dbReference>
<evidence type="ECO:0000256" key="1">
    <source>
        <dbReference type="ARBA" id="ARBA00022468"/>
    </source>
</evidence>
<evidence type="ECO:0000256" key="3">
    <source>
        <dbReference type="ARBA" id="ARBA00022833"/>
    </source>
</evidence>
<feature type="compositionally biased region" description="Polar residues" evidence="6">
    <location>
        <begin position="421"/>
        <end position="441"/>
    </location>
</feature>
<feature type="compositionally biased region" description="Basic and acidic residues" evidence="6">
    <location>
        <begin position="615"/>
        <end position="629"/>
    </location>
</feature>
<feature type="domain" description="Rho-GAP" evidence="8">
    <location>
        <begin position="999"/>
        <end position="1186"/>
    </location>
</feature>
<feature type="coiled-coil region" evidence="5">
    <location>
        <begin position="666"/>
        <end position="700"/>
    </location>
</feature>
<keyword evidence="5" id="KW-0175">Coiled coil</keyword>
<feature type="domain" description="LIM zinc-binding" evidence="7">
    <location>
        <begin position="20"/>
        <end position="82"/>
    </location>
</feature>
<feature type="region of interest" description="Disordered" evidence="6">
    <location>
        <begin position="179"/>
        <end position="243"/>
    </location>
</feature>
<dbReference type="InterPro" id="IPR001781">
    <property type="entry name" value="Znf_LIM"/>
</dbReference>
<evidence type="ECO:0000259" key="7">
    <source>
        <dbReference type="PROSITE" id="PS50023"/>
    </source>
</evidence>
<evidence type="ECO:0000313" key="10">
    <source>
        <dbReference type="Proteomes" id="UP000664169"/>
    </source>
</evidence>
<feature type="compositionally biased region" description="Polar residues" evidence="6">
    <location>
        <begin position="315"/>
        <end position="326"/>
    </location>
</feature>
<feature type="compositionally biased region" description="Basic and acidic residues" evidence="6">
    <location>
        <begin position="196"/>
        <end position="222"/>
    </location>
</feature>
<evidence type="ECO:0000256" key="5">
    <source>
        <dbReference type="SAM" id="Coils"/>
    </source>
</evidence>
<dbReference type="AlphaFoldDB" id="A0A8H3FIM4"/>
<dbReference type="Gene3D" id="2.10.110.10">
    <property type="entry name" value="Cysteine Rich Protein"/>
    <property type="match status" value="2"/>
</dbReference>
<dbReference type="InterPro" id="IPR050729">
    <property type="entry name" value="Rho-GAP"/>
</dbReference>
<accession>A0A8H3FIM4</accession>
<feature type="compositionally biased region" description="Low complexity" evidence="6">
    <location>
        <begin position="154"/>
        <end position="165"/>
    </location>
</feature>
<keyword evidence="1" id="KW-0343">GTPase activation</keyword>
<feature type="compositionally biased region" description="Basic and acidic residues" evidence="6">
    <location>
        <begin position="330"/>
        <end position="339"/>
    </location>
</feature>
<dbReference type="InterPro" id="IPR008936">
    <property type="entry name" value="Rho_GTPase_activation_prot"/>
</dbReference>
<dbReference type="PROSITE" id="PS50238">
    <property type="entry name" value="RHOGAP"/>
    <property type="match status" value="1"/>
</dbReference>
<evidence type="ECO:0000256" key="2">
    <source>
        <dbReference type="ARBA" id="ARBA00022723"/>
    </source>
</evidence>
<dbReference type="Pfam" id="PF00412">
    <property type="entry name" value="LIM"/>
    <property type="match status" value="1"/>
</dbReference>
<feature type="coiled-coil region" evidence="5">
    <location>
        <begin position="773"/>
        <end position="828"/>
    </location>
</feature>
<feature type="compositionally biased region" description="Basic and acidic residues" evidence="6">
    <location>
        <begin position="270"/>
        <end position="283"/>
    </location>
</feature>
<dbReference type="OrthoDB" id="79452at2759"/>
<dbReference type="CDD" id="cd09394">
    <property type="entry name" value="LIM1_Rga"/>
    <property type="match status" value="1"/>
</dbReference>
<dbReference type="EMBL" id="CAJPDQ010000023">
    <property type="protein sequence ID" value="CAF9925203.1"/>
    <property type="molecule type" value="Genomic_DNA"/>
</dbReference>
<sequence length="1197" mass="131753">MEAGLDYPDSPMDPDDLDATPCRGCGQILEEGKAFELSGLRWHIDCFRCSTCDVLLDSDANLLLLGDGSLICNNCTYSCSACGNKIEDLAILTGDHAYCAPCFKCRNCKKKIENLRYARTSQGMFCMDCHDALMARRRKKSGKTLSRKHHLDKSLPSLPSHAASATGFTSTETASDAFLELPGSTPQSRIDSAAANHRDESPAPSERELRNELGDGISERKTTKSQSEVPNYRHETNSRNTARFEMPADDYIPMALDPAVIEAASPLGIERAETDEKPNEPIKTEPVAPGPDYFNIKEKSSKRKVMKDPRLGELSKQSESQPNSPVTAVKQDDSLEKRRAAAAAAAAAVLESREIPSRSQSEQDSFRLQEAPKRRRSIGQQYVGPGSKESFPILSLDSTPIDLSLTSQFPAPGPLREQHVNIGQSDSARNSQLATPTQKSALSVPDSKHGENSDIPNLPKRGDSLQKPQLVPRKEVPGSRSASYESNHETILPLSARSYENSSSMNGGLVISRPIESPVSKSVNATTIESGDDSANGDSFISPRAAPPRPADNAGKHKTKSSVGTIRSESRNGEPGSPVVNRFQHSETDEGRTTEEGGPGFFTRTFSKSVRHARSHSDRGSRNSREHKWPKTPVNGGSHPDRDLASPTMSSPDPKVSDTTLANQEIARLRHESILERQRVQELEAKVAELESALEGKATINKVNSELREKRSTMVVLDGQKEIVIRELEVITEHLQAAKSSDKKLDLNSMQQKMLTDFVDELNKLRDSYTPQIEALLQQKSDLQDDLDQLIQKRDRAAREFEQLSMKNAQLAELNNQLVGTVQELQAKLHDQKGSVPGLGIYTHYGPKDKSHLSFDSRDLRDSISDLQYSGSTIADHNSDAATILHAPQAVNIQKGQASKRSYWKKEGMMAKGMKGLKGAFTSTDNRPGREGSVGGLTEGIPYGQMVSGGEPMPVTTLQGDRQGLGFFTQQKGRTGPKPPMPGNFTNVPAAEPSVIFGSELEMRCAYESANIPYVVTRCVREVEDRGMYSEGIYRKSGSKTQTDAIKEMFQRGGDDSEISDHDFDINAVASALKQYFRNLPTPLLTFALYDRLLEATKLPHQECIVAVRNCIIDLPPRHRDTLEYLIFHLVRVVKLQEDNLMTSLNCGVVFAPTIMMGEDPQTDLQNTQQKNWLITFLIDHCSEIFLHSGEGLNGSG</sequence>
<evidence type="ECO:0000313" key="9">
    <source>
        <dbReference type="EMBL" id="CAF9925203.1"/>
    </source>
</evidence>
<dbReference type="PROSITE" id="PS50023">
    <property type="entry name" value="LIM_DOMAIN_2"/>
    <property type="match status" value="1"/>
</dbReference>
<reference evidence="9" key="1">
    <citation type="submission" date="2021-03" db="EMBL/GenBank/DDBJ databases">
        <authorList>
            <person name="Tagirdzhanova G."/>
        </authorList>
    </citation>
    <scope>NUCLEOTIDE SEQUENCE</scope>
</reference>
<keyword evidence="3 4" id="KW-0862">Zinc</keyword>
<proteinExistence type="predicted"/>
<feature type="region of interest" description="Disordered" evidence="6">
    <location>
        <begin position="514"/>
        <end position="658"/>
    </location>
</feature>
<dbReference type="CDD" id="cd09395">
    <property type="entry name" value="LIM2_Rga"/>
    <property type="match status" value="1"/>
</dbReference>
<dbReference type="SUPFAM" id="SSF48350">
    <property type="entry name" value="GTPase activation domain, GAP"/>
    <property type="match status" value="1"/>
</dbReference>
<dbReference type="SMART" id="SM00324">
    <property type="entry name" value="RhoGAP"/>
    <property type="match status" value="1"/>
</dbReference>
<keyword evidence="10" id="KW-1185">Reference proteome</keyword>
<keyword evidence="4" id="KW-0440">LIM domain</keyword>
<comment type="caution">
    <text evidence="9">The sequence shown here is derived from an EMBL/GenBank/DDBJ whole genome shotgun (WGS) entry which is preliminary data.</text>
</comment>
<dbReference type="InterPro" id="IPR000198">
    <property type="entry name" value="RhoGAP_dom"/>
</dbReference>
<feature type="compositionally biased region" description="Polar residues" evidence="6">
    <location>
        <begin position="647"/>
        <end position="658"/>
    </location>
</feature>
<dbReference type="PANTHER" id="PTHR23176">
    <property type="entry name" value="RHO/RAC/CDC GTPASE-ACTIVATING PROTEIN"/>
    <property type="match status" value="1"/>
</dbReference>
<dbReference type="GO" id="GO:0005096">
    <property type="term" value="F:GTPase activator activity"/>
    <property type="evidence" value="ECO:0007669"/>
    <property type="project" value="UniProtKB-KW"/>
</dbReference>
<keyword evidence="2 4" id="KW-0479">Metal-binding</keyword>
<feature type="compositionally biased region" description="Basic residues" evidence="6">
    <location>
        <begin position="140"/>
        <end position="151"/>
    </location>
</feature>
<name>A0A8H3FIM4_9LECA</name>
<dbReference type="CDD" id="cd00159">
    <property type="entry name" value="RhoGAP"/>
    <property type="match status" value="1"/>
</dbReference>
<dbReference type="Pfam" id="PF00620">
    <property type="entry name" value="RhoGAP"/>
    <property type="match status" value="1"/>
</dbReference>
<gene>
    <name evidence="9" type="ORF">GOMPHAMPRED_003826</name>
</gene>
<evidence type="ECO:0000259" key="8">
    <source>
        <dbReference type="PROSITE" id="PS50238"/>
    </source>
</evidence>
<evidence type="ECO:0000256" key="6">
    <source>
        <dbReference type="SAM" id="MobiDB-lite"/>
    </source>
</evidence>
<protein>
    <submittedName>
        <fullName evidence="9">Uncharacterized protein</fullName>
    </submittedName>
</protein>
<dbReference type="GO" id="GO:0005938">
    <property type="term" value="C:cell cortex"/>
    <property type="evidence" value="ECO:0007669"/>
    <property type="project" value="UniProtKB-ARBA"/>
</dbReference>
<dbReference type="Proteomes" id="UP000664169">
    <property type="component" value="Unassembled WGS sequence"/>
</dbReference>
<evidence type="ECO:0000256" key="4">
    <source>
        <dbReference type="PROSITE-ProRule" id="PRU00125"/>
    </source>
</evidence>
<organism evidence="9 10">
    <name type="scientific">Gomphillus americanus</name>
    <dbReference type="NCBI Taxonomy" id="1940652"/>
    <lineage>
        <taxon>Eukaryota</taxon>
        <taxon>Fungi</taxon>
        <taxon>Dikarya</taxon>
        <taxon>Ascomycota</taxon>
        <taxon>Pezizomycotina</taxon>
        <taxon>Lecanoromycetes</taxon>
        <taxon>OSLEUM clade</taxon>
        <taxon>Ostropomycetidae</taxon>
        <taxon>Ostropales</taxon>
        <taxon>Graphidaceae</taxon>
        <taxon>Gomphilloideae</taxon>
        <taxon>Gomphillus</taxon>
    </lineage>
</organism>